<organism evidence="1 2">
    <name type="scientific">Geotrichum galactomycetum</name>
    <dbReference type="NCBI Taxonomy" id="27317"/>
    <lineage>
        <taxon>Eukaryota</taxon>
        <taxon>Fungi</taxon>
        <taxon>Dikarya</taxon>
        <taxon>Ascomycota</taxon>
        <taxon>Saccharomycotina</taxon>
        <taxon>Dipodascomycetes</taxon>
        <taxon>Dipodascales</taxon>
        <taxon>Dipodascaceae</taxon>
        <taxon>Geotrichum</taxon>
    </lineage>
</organism>
<evidence type="ECO:0000313" key="1">
    <source>
        <dbReference type="EMBL" id="KAF5095018.1"/>
    </source>
</evidence>
<dbReference type="EMBL" id="QVQA01000140">
    <property type="protein sequence ID" value="KAF5095018.1"/>
    <property type="molecule type" value="Genomic_DNA"/>
</dbReference>
<keyword evidence="2" id="KW-1185">Reference proteome</keyword>
<evidence type="ECO:0000313" key="2">
    <source>
        <dbReference type="Proteomes" id="UP000744676"/>
    </source>
</evidence>
<proteinExistence type="predicted"/>
<protein>
    <submittedName>
        <fullName evidence="1">Uncharacterized protein</fullName>
    </submittedName>
</protein>
<sequence>MRAKVKELNVSLNHDPAFFKSVYQFTFSYNLSDGARVLPIDTAVEIWTLLLKDKFALFDKWITFTTDIYGKSVTRDTWNMILEFSIYAASDPNLEQYDEEGAWPSVIDEFVESALEGTKPLLPASAIIEQPELALAQSNVTPYSDLMVTVQLFADSKPLTTPVSTSYRAFSFVRRWNEWLTLPIKFSELPATAQLAITVWDSAGPNNYVPYGGTTVTLLDPTDACLKRGRQKLKLWLDRPADGNANSTTDARILNNHEMDRLETVLRKHSSATLSDSVLFSSTSAWLDNLAFRKLEQINKALSAADPSDHFLYIDFVQFDVPIVYAEPVYPPPPVFPVLQQYAYLDADDEIKQQQQPAPARRRPIIPASTGAGIVNEVYNDYHPTQETGPVVQVVDPDQFRENPIDRKYRRLIRGAERGLFDKDLKPNAKTRDDLQRLITTSSPVYELSDDDKNLLWKFRYYLTRHSQALTKFLRSIAWEDPVEAKQAVEMLPRWAEIGIDDALELLGPNFSNAQVRAHAVDRLRKASDHELELYLLQLVQALRFEKGTSSSSLGKFLIGRAARNPILGNYFFWYVNVEALETGAPQIFKTVLGQFKHSLKQASNGAATGSSALPSSHTATSSGSKHNSVSADSGDHDHSAPKTRLQILELQINLVNKLLKIANDVKTLKEPRPKKIEKLQSFLADARNGLLNFDPIPLPLDPSVIITGTVPNDCNVFKSSLSPLKITFKTQTAAGTQGPQYSIIFKAGDDLRQDQLVIQIITLMDQLLRNENLDLKLTPYRILATGPRDGALQFVPNETLAAVLSDYPGGILGYLQHHNPDSTNALGVSPRAMDTYIRSCAGYCVITYLLGVGDRHLDNLLICPDGHFFHADFGYILGHDPKPFPPMMKLPIQIIDGMGGVQHENYDRFRSLCFTTYTTLRKSANLILNLFTLMSHSTIPDIAMEGGLGAVWKVREKFGGVEMSEEEAIVHFQNLINESVNAFLPMVIDRLHNLAQYWRA</sequence>
<dbReference type="Proteomes" id="UP000744676">
    <property type="component" value="Unassembled WGS sequence"/>
</dbReference>
<comment type="caution">
    <text evidence="1">The sequence shown here is derived from an EMBL/GenBank/DDBJ whole genome shotgun (WGS) entry which is preliminary data.</text>
</comment>
<accession>A0ACB6V1L1</accession>
<reference evidence="1 2" key="1">
    <citation type="journal article" date="2020" name="Front. Microbiol.">
        <title>Phenotypic and Genetic Characterization of the Cheese Ripening Yeast Geotrichum candidum.</title>
        <authorList>
            <person name="Perkins V."/>
            <person name="Vignola S."/>
            <person name="Lessard M.H."/>
            <person name="Plante P.L."/>
            <person name="Corbeil J."/>
            <person name="Dugat-Bony E."/>
            <person name="Frenette M."/>
            <person name="Labrie S."/>
        </authorList>
    </citation>
    <scope>NUCLEOTIDE SEQUENCE [LARGE SCALE GENOMIC DNA]</scope>
    <source>
        <strain evidence="1 2">LMA-1147</strain>
    </source>
</reference>
<name>A0ACB6V1L1_9ASCO</name>
<gene>
    <name evidence="1" type="ORF">D0Z00_003307</name>
</gene>